<keyword evidence="2" id="KW-0328">Glycosyltransferase</keyword>
<dbReference type="EMBL" id="JAVRHM010000002">
    <property type="protein sequence ID" value="MDT0688844.1"/>
    <property type="molecule type" value="Genomic_DNA"/>
</dbReference>
<dbReference type="RefSeq" id="WP_311681397.1">
    <property type="nucleotide sequence ID" value="NZ_JAVRHM010000002.1"/>
</dbReference>
<gene>
    <name evidence="2" type="ORF">RM549_03560</name>
</gene>
<proteinExistence type="predicted"/>
<dbReference type="Gene3D" id="3.90.550.10">
    <property type="entry name" value="Spore Coat Polysaccharide Biosynthesis Protein SpsA, Chain A"/>
    <property type="match status" value="1"/>
</dbReference>
<evidence type="ECO:0000313" key="2">
    <source>
        <dbReference type="EMBL" id="MDT0688844.1"/>
    </source>
</evidence>
<dbReference type="InterPro" id="IPR029044">
    <property type="entry name" value="Nucleotide-diphossugar_trans"/>
</dbReference>
<feature type="domain" description="Glycosyltransferase 2-like" evidence="1">
    <location>
        <begin position="4"/>
        <end position="141"/>
    </location>
</feature>
<sequence>MKVSIITVVYNNAESISDCIESVLRQSYANIEYLVIDGGSTDGTQKRIEPYRERIAYYISEKDSGIYSAFNKGIREATGDIIGIVNSDDFLFDEDTIKKIVQNFRESGADLLYGKGIYVSQNDVSKIKRIYPSNPFRKNYLLFGWIPLHPTIYVRREVYEKNGLYDQSYSIASDYDISLRWFKNDEIKKVFINEWIIKMRLGGKSTTASLQKKKSGEDLQIIKKHNLMGYFTLAFKIGRKIPHYLIPQFINIRTANRK</sequence>
<dbReference type="Pfam" id="PF00535">
    <property type="entry name" value="Glycos_transf_2"/>
    <property type="match status" value="1"/>
</dbReference>
<keyword evidence="3" id="KW-1185">Reference proteome</keyword>
<name>A0ABU3DZG5_9FLAO</name>
<dbReference type="GO" id="GO:0016757">
    <property type="term" value="F:glycosyltransferase activity"/>
    <property type="evidence" value="ECO:0007669"/>
    <property type="project" value="UniProtKB-KW"/>
</dbReference>
<dbReference type="PANTHER" id="PTHR22916:SF3">
    <property type="entry name" value="UDP-GLCNAC:BETAGAL BETA-1,3-N-ACETYLGLUCOSAMINYLTRANSFERASE-LIKE PROTEIN 1"/>
    <property type="match status" value="1"/>
</dbReference>
<dbReference type="SUPFAM" id="SSF53448">
    <property type="entry name" value="Nucleotide-diphospho-sugar transferases"/>
    <property type="match status" value="1"/>
</dbReference>
<evidence type="ECO:0000313" key="3">
    <source>
        <dbReference type="Proteomes" id="UP001261624"/>
    </source>
</evidence>
<protein>
    <submittedName>
        <fullName evidence="2">Glycosyltransferase family 2 protein</fullName>
        <ecNumber evidence="2">2.4.-.-</ecNumber>
    </submittedName>
</protein>
<keyword evidence="2" id="KW-0808">Transferase</keyword>
<organism evidence="2 3">
    <name type="scientific">Autumnicola patrickiae</name>
    <dbReference type="NCBI Taxonomy" id="3075591"/>
    <lineage>
        <taxon>Bacteria</taxon>
        <taxon>Pseudomonadati</taxon>
        <taxon>Bacteroidota</taxon>
        <taxon>Flavobacteriia</taxon>
        <taxon>Flavobacteriales</taxon>
        <taxon>Flavobacteriaceae</taxon>
        <taxon>Autumnicola</taxon>
    </lineage>
</organism>
<evidence type="ECO:0000259" key="1">
    <source>
        <dbReference type="Pfam" id="PF00535"/>
    </source>
</evidence>
<dbReference type="Proteomes" id="UP001261624">
    <property type="component" value="Unassembled WGS sequence"/>
</dbReference>
<comment type="caution">
    <text evidence="2">The sequence shown here is derived from an EMBL/GenBank/DDBJ whole genome shotgun (WGS) entry which is preliminary data.</text>
</comment>
<dbReference type="CDD" id="cd06433">
    <property type="entry name" value="GT_2_WfgS_like"/>
    <property type="match status" value="1"/>
</dbReference>
<dbReference type="InterPro" id="IPR001173">
    <property type="entry name" value="Glyco_trans_2-like"/>
</dbReference>
<accession>A0ABU3DZG5</accession>
<dbReference type="EC" id="2.4.-.-" evidence="2"/>
<reference evidence="2 3" key="1">
    <citation type="submission" date="2023-09" db="EMBL/GenBank/DDBJ databases">
        <authorList>
            <person name="Rey-Velasco X."/>
        </authorList>
    </citation>
    <scope>NUCLEOTIDE SEQUENCE [LARGE SCALE GENOMIC DNA]</scope>
    <source>
        <strain evidence="2 3">F188</strain>
    </source>
</reference>
<dbReference type="PANTHER" id="PTHR22916">
    <property type="entry name" value="GLYCOSYLTRANSFERASE"/>
    <property type="match status" value="1"/>
</dbReference>